<keyword evidence="4" id="KW-1185">Reference proteome</keyword>
<feature type="domain" description="Nuclease associated modular" evidence="2">
    <location>
        <begin position="126"/>
        <end position="142"/>
    </location>
</feature>
<accession>A0AAV8URY8</accession>
<dbReference type="GO" id="GO:0003677">
    <property type="term" value="F:DNA binding"/>
    <property type="evidence" value="ECO:0007669"/>
    <property type="project" value="InterPro"/>
</dbReference>
<feature type="domain" description="Nuclease associated modular" evidence="2">
    <location>
        <begin position="102"/>
        <end position="118"/>
    </location>
</feature>
<gene>
    <name evidence="3" type="ORF">NDN08_000428</name>
</gene>
<feature type="region of interest" description="Disordered" evidence="1">
    <location>
        <begin position="59"/>
        <end position="108"/>
    </location>
</feature>
<feature type="domain" description="Nuclease associated modular" evidence="2">
    <location>
        <begin position="85"/>
        <end position="101"/>
    </location>
</feature>
<evidence type="ECO:0000313" key="3">
    <source>
        <dbReference type="EMBL" id="KAJ8903897.1"/>
    </source>
</evidence>
<dbReference type="InterPro" id="IPR003611">
    <property type="entry name" value="NUMOD3"/>
</dbReference>
<dbReference type="EMBL" id="JAMWBK010000006">
    <property type="protein sequence ID" value="KAJ8903897.1"/>
    <property type="molecule type" value="Genomic_DNA"/>
</dbReference>
<proteinExistence type="predicted"/>
<evidence type="ECO:0000313" key="4">
    <source>
        <dbReference type="Proteomes" id="UP001157974"/>
    </source>
</evidence>
<organism evidence="3 4">
    <name type="scientific">Rhodosorus marinus</name>
    <dbReference type="NCBI Taxonomy" id="101924"/>
    <lineage>
        <taxon>Eukaryota</taxon>
        <taxon>Rhodophyta</taxon>
        <taxon>Stylonematophyceae</taxon>
        <taxon>Stylonematales</taxon>
        <taxon>Stylonemataceae</taxon>
        <taxon>Rhodosorus</taxon>
    </lineage>
</organism>
<feature type="domain" description="Nuclease associated modular" evidence="2">
    <location>
        <begin position="167"/>
        <end position="183"/>
    </location>
</feature>
<feature type="region of interest" description="Disordered" evidence="1">
    <location>
        <begin position="431"/>
        <end position="451"/>
    </location>
</feature>
<dbReference type="SMART" id="SM00496">
    <property type="entry name" value="IENR2"/>
    <property type="match status" value="5"/>
</dbReference>
<dbReference type="Pfam" id="PF07460">
    <property type="entry name" value="NUMOD3"/>
    <property type="match status" value="1"/>
</dbReference>
<evidence type="ECO:0000256" key="1">
    <source>
        <dbReference type="SAM" id="MobiDB-lite"/>
    </source>
</evidence>
<feature type="region of interest" description="Disordered" evidence="1">
    <location>
        <begin position="123"/>
        <end position="196"/>
    </location>
</feature>
<evidence type="ECO:0000259" key="2">
    <source>
        <dbReference type="SMART" id="SM00496"/>
    </source>
</evidence>
<sequence length="451" mass="52053">MALLGFVSFACGDRRLGNTAYWRRNELTCSRKVVTIHLSEQVSLIGDGKFGEGERWMAPNADKEEKRAVEDPGVRTAKSEEERTRRRSLTEETKARISASMLGKKKSEAMKSKLSEAHRGKVPWNKGKKLDSETRTKMSKSQFGRTPWNKGRRLSSAHRRKISEKMAGRKVSEDTRKKLRMARRRPGDDVVVSSRSKDVDDKEGNFALVDTDHIHEFVSLRRDLRVWSDEFADRIGRRPSITDVRRIASNEVASKFERYLRIRDRIRGLAKDVYGSVDPEEVPVASPRLQKDAVRVERSSPDGIVQAIGEDEIFEDESESEESGRRGLTKSDYRLIGQYRLMENNDIHTFIQLRKELKRFSDDFKEREGRVPALSDIEQSGKLSLYRKFEQYLAIREKMNGLVTEVYGLDVDNLEEIERVSRKGRHIIEQLRHTKTEGETDDESELTDDEE</sequence>
<protein>
    <recommendedName>
        <fullName evidence="2">Nuclease associated modular domain-containing protein</fullName>
    </recommendedName>
</protein>
<dbReference type="Proteomes" id="UP001157974">
    <property type="component" value="Unassembled WGS sequence"/>
</dbReference>
<feature type="compositionally biased region" description="Acidic residues" evidence="1">
    <location>
        <begin position="439"/>
        <end position="451"/>
    </location>
</feature>
<feature type="compositionally biased region" description="Basic and acidic residues" evidence="1">
    <location>
        <begin position="163"/>
        <end position="176"/>
    </location>
</feature>
<reference evidence="3 4" key="1">
    <citation type="journal article" date="2023" name="Nat. Commun.">
        <title>Origin of minicircular mitochondrial genomes in red algae.</title>
        <authorList>
            <person name="Lee Y."/>
            <person name="Cho C.H."/>
            <person name="Lee Y.M."/>
            <person name="Park S.I."/>
            <person name="Yang J.H."/>
            <person name="West J.A."/>
            <person name="Bhattacharya D."/>
            <person name="Yoon H.S."/>
        </authorList>
    </citation>
    <scope>NUCLEOTIDE SEQUENCE [LARGE SCALE GENOMIC DNA]</scope>
    <source>
        <strain evidence="3 4">CCMP1338</strain>
        <tissue evidence="3">Whole cell</tissue>
    </source>
</reference>
<comment type="caution">
    <text evidence="3">The sequence shown here is derived from an EMBL/GenBank/DDBJ whole genome shotgun (WGS) entry which is preliminary data.</text>
</comment>
<feature type="compositionally biased region" description="Basic and acidic residues" evidence="1">
    <location>
        <begin position="59"/>
        <end position="95"/>
    </location>
</feature>
<name>A0AAV8URY8_9RHOD</name>
<feature type="domain" description="Nuclease associated modular" evidence="2">
    <location>
        <begin position="150"/>
        <end position="166"/>
    </location>
</feature>
<dbReference type="AlphaFoldDB" id="A0AAV8URY8"/>
<dbReference type="Gene3D" id="1.10.10.1460">
    <property type="match status" value="2"/>
</dbReference>
<feature type="compositionally biased region" description="Basic residues" evidence="1">
    <location>
        <begin position="150"/>
        <end position="162"/>
    </location>
</feature>